<dbReference type="InterPro" id="IPR014710">
    <property type="entry name" value="RmlC-like_jellyroll"/>
</dbReference>
<keyword evidence="4" id="KW-1185">Reference proteome</keyword>
<reference evidence="3" key="1">
    <citation type="submission" date="2022-06" db="EMBL/GenBank/DDBJ databases">
        <title>Diverse halophilic archaea isolated from saline environments.</title>
        <authorList>
            <person name="Cui H.-L."/>
        </authorList>
    </citation>
    <scope>NUCLEOTIDE SEQUENCE</scope>
    <source>
        <strain evidence="3">WLHS1</strain>
    </source>
</reference>
<dbReference type="Pfam" id="PF07883">
    <property type="entry name" value="Cupin_2"/>
    <property type="match status" value="1"/>
</dbReference>
<evidence type="ECO:0000313" key="3">
    <source>
        <dbReference type="EMBL" id="UTF53758.1"/>
    </source>
</evidence>
<evidence type="ECO:0000313" key="4">
    <source>
        <dbReference type="Proteomes" id="UP001056855"/>
    </source>
</evidence>
<evidence type="ECO:0000256" key="1">
    <source>
        <dbReference type="SAM" id="MobiDB-lite"/>
    </source>
</evidence>
<dbReference type="EMBL" id="CP100355">
    <property type="protein sequence ID" value="UTF53758.1"/>
    <property type="molecule type" value="Genomic_DNA"/>
</dbReference>
<organism evidence="3 4">
    <name type="scientific">Natronosalvus rutilus</name>
    <dbReference type="NCBI Taxonomy" id="2953753"/>
    <lineage>
        <taxon>Archaea</taxon>
        <taxon>Methanobacteriati</taxon>
        <taxon>Methanobacteriota</taxon>
        <taxon>Stenosarchaea group</taxon>
        <taxon>Halobacteria</taxon>
        <taxon>Halobacteriales</taxon>
        <taxon>Natrialbaceae</taxon>
        <taxon>Natronosalvus</taxon>
    </lineage>
</organism>
<dbReference type="GeneID" id="73288431"/>
<evidence type="ECO:0000259" key="2">
    <source>
        <dbReference type="Pfam" id="PF07883"/>
    </source>
</evidence>
<dbReference type="InterPro" id="IPR011051">
    <property type="entry name" value="RmlC_Cupin_sf"/>
</dbReference>
<dbReference type="AlphaFoldDB" id="A0A9E7SX32"/>
<dbReference type="Gene3D" id="2.60.120.10">
    <property type="entry name" value="Jelly Rolls"/>
    <property type="match status" value="1"/>
</dbReference>
<dbReference type="RefSeq" id="WP_254158278.1">
    <property type="nucleotide sequence ID" value="NZ_CP100355.1"/>
</dbReference>
<dbReference type="KEGG" id="sawl:NGM29_00255"/>
<dbReference type="Proteomes" id="UP001056855">
    <property type="component" value="Chromosome"/>
</dbReference>
<feature type="region of interest" description="Disordered" evidence="1">
    <location>
        <begin position="1"/>
        <end position="21"/>
    </location>
</feature>
<protein>
    <submittedName>
        <fullName evidence="3">Cupin domain-containing protein</fullName>
    </submittedName>
</protein>
<feature type="domain" description="Cupin type-2" evidence="2">
    <location>
        <begin position="50"/>
        <end position="114"/>
    </location>
</feature>
<sequence length="118" mass="12712">MGSLAVNGEEDVTGYDATSYEDVEPRAPGMSFLRDALDCETHGLTVIEADEGWDGLEHDHEDDGQEGVYLLLEGEATIQLDGDQVDLAPGDAVRVDPETTRELRFTADDSLMVVTGAP</sequence>
<dbReference type="SUPFAM" id="SSF51182">
    <property type="entry name" value="RmlC-like cupins"/>
    <property type="match status" value="1"/>
</dbReference>
<accession>A0A9E7SX32</accession>
<name>A0A9E7SX32_9EURY</name>
<proteinExistence type="predicted"/>
<dbReference type="InterPro" id="IPR013096">
    <property type="entry name" value="Cupin_2"/>
</dbReference>
<gene>
    <name evidence="3" type="ORF">NGM29_00255</name>
</gene>